<dbReference type="NCBIfam" id="NF009897">
    <property type="entry name" value="PRK13357.1"/>
    <property type="match status" value="1"/>
</dbReference>
<dbReference type="PANTHER" id="PTHR42825">
    <property type="entry name" value="AMINO ACID AMINOTRANSFERASE"/>
    <property type="match status" value="1"/>
</dbReference>
<keyword evidence="4" id="KW-0808">Transferase</keyword>
<dbReference type="InterPro" id="IPR033939">
    <property type="entry name" value="BCAT_family"/>
</dbReference>
<evidence type="ECO:0000256" key="5">
    <source>
        <dbReference type="ARBA" id="ARBA00022898"/>
    </source>
</evidence>
<evidence type="ECO:0000256" key="3">
    <source>
        <dbReference type="ARBA" id="ARBA00022576"/>
    </source>
</evidence>
<accession>A0A7S3JUA2</accession>
<dbReference type="InterPro" id="IPR043131">
    <property type="entry name" value="BCAT-like_N"/>
</dbReference>
<dbReference type="GO" id="GO:0009081">
    <property type="term" value="P:branched-chain amino acid metabolic process"/>
    <property type="evidence" value="ECO:0007669"/>
    <property type="project" value="InterPro"/>
</dbReference>
<organism evidence="6">
    <name type="scientific">Aureoumbra lagunensis</name>
    <dbReference type="NCBI Taxonomy" id="44058"/>
    <lineage>
        <taxon>Eukaryota</taxon>
        <taxon>Sar</taxon>
        <taxon>Stramenopiles</taxon>
        <taxon>Ochrophyta</taxon>
        <taxon>Pelagophyceae</taxon>
        <taxon>Pelagomonadales</taxon>
        <taxon>Aureoumbra</taxon>
    </lineage>
</organism>
<evidence type="ECO:0000256" key="2">
    <source>
        <dbReference type="ARBA" id="ARBA00009320"/>
    </source>
</evidence>
<name>A0A7S3JUA2_9STRA</name>
<evidence type="ECO:0000256" key="1">
    <source>
        <dbReference type="ARBA" id="ARBA00001933"/>
    </source>
</evidence>
<protein>
    <recommendedName>
        <fullName evidence="7">Branched-chain-amino-acid transaminase</fullName>
    </recommendedName>
</protein>
<reference evidence="6" key="1">
    <citation type="submission" date="2021-01" db="EMBL/GenBank/DDBJ databases">
        <authorList>
            <person name="Corre E."/>
            <person name="Pelletier E."/>
            <person name="Niang G."/>
            <person name="Scheremetjew M."/>
            <person name="Finn R."/>
            <person name="Kale V."/>
            <person name="Holt S."/>
            <person name="Cochrane G."/>
            <person name="Meng A."/>
            <person name="Brown T."/>
            <person name="Cohen L."/>
        </authorList>
    </citation>
    <scope>NUCLEOTIDE SEQUENCE</scope>
    <source>
        <strain evidence="6">CCMP1510</strain>
    </source>
</reference>
<dbReference type="EMBL" id="HBIJ01005025">
    <property type="protein sequence ID" value="CAE0362790.1"/>
    <property type="molecule type" value="Transcribed_RNA"/>
</dbReference>
<comment type="similarity">
    <text evidence="2">Belongs to the class-IV pyridoxal-phosphate-dependent aminotransferase family.</text>
</comment>
<dbReference type="GO" id="GO:0004084">
    <property type="term" value="F:branched-chain-amino-acid transaminase activity"/>
    <property type="evidence" value="ECO:0007669"/>
    <property type="project" value="InterPro"/>
</dbReference>
<keyword evidence="5" id="KW-0663">Pyridoxal phosphate</keyword>
<sequence>MVWRTAIKPQSLRQHQERMLWCSKALTFRNDKCPRDKEILRLRKRRELSAWTKQQQDRSKRNILLSSSSDSKKLFSSSTTEMLPKNQQVGSAGLDWGRLGFDFQPTAGFVKYTWSNGRWDEGVFETEPYVKIHVMSSSIHYGQGIFEGGKAHHCADGKVRLWNVQGNARRMQLGCERMMMPIVPEDMFIRGCQWAVAANFAYVPPYESRGAMYLRPYIFGHGPQLGLSPAPSFHFCVLAIPVSSYYAGGLQPIDALVVHDYDRAAPRGVGHVKAAGNYGSDIRVSVEARGEGYPTVLYLDAATKSYIEEFSVANFVGIKYATKDRKAVYVTPDTNTILRSITNDLLMELATTPEFDMIVERRPIHIDELAEFDEVAGCGTAVVMTGIKSLTYKNQKFKYDSIDTISKLYEKYRAIQFGDAPDTFNWGKVCPDLSSL</sequence>
<evidence type="ECO:0000256" key="4">
    <source>
        <dbReference type="ARBA" id="ARBA00022679"/>
    </source>
</evidence>
<dbReference type="InterPro" id="IPR036038">
    <property type="entry name" value="Aminotransferase-like"/>
</dbReference>
<dbReference type="SUPFAM" id="SSF56752">
    <property type="entry name" value="D-aminoacid aminotransferase-like PLP-dependent enzymes"/>
    <property type="match status" value="1"/>
</dbReference>
<dbReference type="Gene3D" id="3.20.10.10">
    <property type="entry name" value="D-amino Acid Aminotransferase, subunit A, domain 2"/>
    <property type="match status" value="1"/>
</dbReference>
<evidence type="ECO:0000313" key="6">
    <source>
        <dbReference type="EMBL" id="CAE0362790.1"/>
    </source>
</evidence>
<dbReference type="PANTHER" id="PTHR42825:SF2">
    <property type="entry name" value="BRANCHED-CHAIN-AMINO-ACID AMINOTRANSFERASE 3, CHLOROPLASTIC-RELATED"/>
    <property type="match status" value="1"/>
</dbReference>
<proteinExistence type="inferred from homology"/>
<dbReference type="NCBIfam" id="TIGR01123">
    <property type="entry name" value="ilvE_II"/>
    <property type="match status" value="1"/>
</dbReference>
<dbReference type="InterPro" id="IPR043132">
    <property type="entry name" value="BCAT-like_C"/>
</dbReference>
<dbReference type="InterPro" id="IPR005786">
    <property type="entry name" value="B_amino_transII"/>
</dbReference>
<keyword evidence="3" id="KW-0032">Aminotransferase</keyword>
<gene>
    <name evidence="6" type="ORF">ALAG00032_LOCUS3531</name>
</gene>
<dbReference type="Pfam" id="PF01063">
    <property type="entry name" value="Aminotran_4"/>
    <property type="match status" value="1"/>
</dbReference>
<dbReference type="CDD" id="cd01557">
    <property type="entry name" value="BCAT_beta_family"/>
    <property type="match status" value="1"/>
</dbReference>
<comment type="cofactor">
    <cofactor evidence="1">
        <name>pyridoxal 5'-phosphate</name>
        <dbReference type="ChEBI" id="CHEBI:597326"/>
    </cofactor>
</comment>
<dbReference type="Gene3D" id="3.30.470.10">
    <property type="match status" value="1"/>
</dbReference>
<dbReference type="AlphaFoldDB" id="A0A7S3JUA2"/>
<evidence type="ECO:0008006" key="7">
    <source>
        <dbReference type="Google" id="ProtNLM"/>
    </source>
</evidence>
<dbReference type="InterPro" id="IPR001544">
    <property type="entry name" value="Aminotrans_IV"/>
</dbReference>